<feature type="domain" description="Beta-lactamase-related" evidence="1">
    <location>
        <begin position="65"/>
        <end position="390"/>
    </location>
</feature>
<evidence type="ECO:0000313" key="2">
    <source>
        <dbReference type="EMBL" id="MFB9534089.1"/>
    </source>
</evidence>
<keyword evidence="2" id="KW-0378">Hydrolase</keyword>
<dbReference type="Pfam" id="PF00144">
    <property type="entry name" value="Beta-lactamase"/>
    <property type="match status" value="1"/>
</dbReference>
<accession>A0ABV5QG81</accession>
<evidence type="ECO:0000313" key="3">
    <source>
        <dbReference type="Proteomes" id="UP001589646"/>
    </source>
</evidence>
<dbReference type="InterPro" id="IPR050491">
    <property type="entry name" value="AmpC-like"/>
</dbReference>
<dbReference type="PANTHER" id="PTHR46825:SF7">
    <property type="entry name" value="D-ALANYL-D-ALANINE CARBOXYPEPTIDASE"/>
    <property type="match status" value="1"/>
</dbReference>
<dbReference type="InterPro" id="IPR001466">
    <property type="entry name" value="Beta-lactam-related"/>
</dbReference>
<reference evidence="2 3" key="1">
    <citation type="submission" date="2024-09" db="EMBL/GenBank/DDBJ databases">
        <authorList>
            <person name="Sun Q."/>
            <person name="Mori K."/>
        </authorList>
    </citation>
    <scope>NUCLEOTIDE SEQUENCE [LARGE SCALE GENOMIC DNA]</scope>
    <source>
        <strain evidence="2 3">JCM 3323</strain>
    </source>
</reference>
<dbReference type="SUPFAM" id="SSF56601">
    <property type="entry name" value="beta-lactamase/transpeptidase-like"/>
    <property type="match status" value="1"/>
</dbReference>
<proteinExistence type="predicted"/>
<dbReference type="Proteomes" id="UP001589646">
    <property type="component" value="Unassembled WGS sequence"/>
</dbReference>
<comment type="caution">
    <text evidence="2">The sequence shown here is derived from an EMBL/GenBank/DDBJ whole genome shotgun (WGS) entry which is preliminary data.</text>
</comment>
<sequence>MVGSIESAGRQRMIMKSVGWRRFHAVVASAAVAASVGAPAVGPAHASSPGYDRVALQADLDAIRDAGTLGVQARVVSPGGDLAAASGTAVLGRNVPIPLDGHFRMGSNTKTFVAAVILQLEAEGRLSLDDSVERWLPGLVRGNGNDGRAITIRHLLQHTSGLYDSVGDIEKKMHTEQGYRTYRFLRMNPRRLVALSAGHRPLFAPGSRWSYSNINYLLAGLVIERATGNSWRKEVKRRIITPLRLRNTTLPGDSPLLPKPHVQSYTQDAKTSRPFRATLLSLGWAGAAGEAITTTGDLSRFWRALLGGKLLAPQQLKKMTTTIPIGAPGREFGLGMAKQQLSCGVTAWSHPGGTPGFITDNAVTQDGRTSVIVSRTTYPGTREQGQATARLIDNALCGTSPTD</sequence>
<dbReference type="PANTHER" id="PTHR46825">
    <property type="entry name" value="D-ALANYL-D-ALANINE-CARBOXYPEPTIDASE/ENDOPEPTIDASE AMPH"/>
    <property type="match status" value="1"/>
</dbReference>
<protein>
    <submittedName>
        <fullName evidence="2">Serine hydrolase domain-containing protein</fullName>
        <ecNumber evidence="2">3.-.-.-</ecNumber>
    </submittedName>
</protein>
<name>A0ABV5QG81_9ACTN</name>
<organism evidence="2 3">
    <name type="scientific">Nonomuraea roseola</name>
    <dbReference type="NCBI Taxonomy" id="46179"/>
    <lineage>
        <taxon>Bacteria</taxon>
        <taxon>Bacillati</taxon>
        <taxon>Actinomycetota</taxon>
        <taxon>Actinomycetes</taxon>
        <taxon>Streptosporangiales</taxon>
        <taxon>Streptosporangiaceae</taxon>
        <taxon>Nonomuraea</taxon>
    </lineage>
</organism>
<dbReference type="GO" id="GO:0016787">
    <property type="term" value="F:hydrolase activity"/>
    <property type="evidence" value="ECO:0007669"/>
    <property type="project" value="UniProtKB-KW"/>
</dbReference>
<dbReference type="Gene3D" id="3.40.710.10">
    <property type="entry name" value="DD-peptidase/beta-lactamase superfamily"/>
    <property type="match status" value="1"/>
</dbReference>
<dbReference type="EMBL" id="JBHMCE010000023">
    <property type="protein sequence ID" value="MFB9534089.1"/>
    <property type="molecule type" value="Genomic_DNA"/>
</dbReference>
<keyword evidence="3" id="KW-1185">Reference proteome</keyword>
<gene>
    <name evidence="2" type="ORF">ACFFRN_46485</name>
</gene>
<evidence type="ECO:0000259" key="1">
    <source>
        <dbReference type="Pfam" id="PF00144"/>
    </source>
</evidence>
<dbReference type="EC" id="3.-.-.-" evidence="2"/>
<dbReference type="RefSeq" id="WP_346117938.1">
    <property type="nucleotide sequence ID" value="NZ_BAAAXC010000005.1"/>
</dbReference>
<dbReference type="InterPro" id="IPR012338">
    <property type="entry name" value="Beta-lactam/transpept-like"/>
</dbReference>